<evidence type="ECO:0000313" key="4">
    <source>
        <dbReference type="EMBL" id="KAA9155279.1"/>
    </source>
</evidence>
<dbReference type="InterPro" id="IPR051122">
    <property type="entry name" value="SDR_DHRS6-like"/>
</dbReference>
<dbReference type="EMBL" id="VMNW02000058">
    <property type="protein sequence ID" value="KAA9155279.1"/>
    <property type="molecule type" value="Genomic_DNA"/>
</dbReference>
<dbReference type="OrthoDB" id="286404at2"/>
<name>A0A5N0UWQ0_9PSEU</name>
<dbReference type="PRINTS" id="PR00081">
    <property type="entry name" value="GDHRDH"/>
</dbReference>
<dbReference type="PANTHER" id="PTHR43477:SF1">
    <property type="entry name" value="DIHYDROANTICAPSIN 7-DEHYDROGENASE"/>
    <property type="match status" value="1"/>
</dbReference>
<evidence type="ECO:0000256" key="2">
    <source>
        <dbReference type="ARBA" id="ARBA00023002"/>
    </source>
</evidence>
<dbReference type="SMART" id="SM00822">
    <property type="entry name" value="PKS_KR"/>
    <property type="match status" value="1"/>
</dbReference>
<dbReference type="CDD" id="cd05233">
    <property type="entry name" value="SDR_c"/>
    <property type="match status" value="1"/>
</dbReference>
<dbReference type="Gene3D" id="3.40.50.720">
    <property type="entry name" value="NAD(P)-binding Rossmann-like Domain"/>
    <property type="match status" value="1"/>
</dbReference>
<dbReference type="AlphaFoldDB" id="A0A5N0UWQ0"/>
<sequence>MDLAGKTVLITGSTSGIGRETAELMAAAGAQVIITGRSTERGATTVKTITEAGGTARFLAADLTDLDDLRRLAAAAGPVDILINNAGVAPGGPTLDQDAASFDAALAANIRAPYFLTAALVPGMLERGSGSIVNVSTMAASVGMPGLSLYSATKAALESLTRTWAAEFSPAGVRVNTVSPGPTRTEMTSVLMDEETVRQIAASTLLGRLARPREIAEVIAFVASDNAGFMTGATVAADAGRTAI</sequence>
<proteinExistence type="inferred from homology"/>
<evidence type="ECO:0000313" key="5">
    <source>
        <dbReference type="Proteomes" id="UP000319769"/>
    </source>
</evidence>
<dbReference type="PANTHER" id="PTHR43477">
    <property type="entry name" value="DIHYDROANTICAPSIN 7-DEHYDROGENASE"/>
    <property type="match status" value="1"/>
</dbReference>
<gene>
    <name evidence="4" type="ORF">FPZ12_030120</name>
</gene>
<comment type="caution">
    <text evidence="4">The sequence shown here is derived from an EMBL/GenBank/DDBJ whole genome shotgun (WGS) entry which is preliminary data.</text>
</comment>
<accession>A0A5N0UWQ0</accession>
<dbReference type="InterPro" id="IPR036291">
    <property type="entry name" value="NAD(P)-bd_dom_sf"/>
</dbReference>
<organism evidence="4 5">
    <name type="scientific">Amycolatopsis acidicola</name>
    <dbReference type="NCBI Taxonomy" id="2596893"/>
    <lineage>
        <taxon>Bacteria</taxon>
        <taxon>Bacillati</taxon>
        <taxon>Actinomycetota</taxon>
        <taxon>Actinomycetes</taxon>
        <taxon>Pseudonocardiales</taxon>
        <taxon>Pseudonocardiaceae</taxon>
        <taxon>Amycolatopsis</taxon>
    </lineage>
</organism>
<evidence type="ECO:0000259" key="3">
    <source>
        <dbReference type="SMART" id="SM00822"/>
    </source>
</evidence>
<dbReference type="GO" id="GO:0016491">
    <property type="term" value="F:oxidoreductase activity"/>
    <property type="evidence" value="ECO:0007669"/>
    <property type="project" value="UniProtKB-KW"/>
</dbReference>
<dbReference type="InterPro" id="IPR002347">
    <property type="entry name" value="SDR_fam"/>
</dbReference>
<dbReference type="InterPro" id="IPR057326">
    <property type="entry name" value="KR_dom"/>
</dbReference>
<dbReference type="FunFam" id="3.40.50.720:FF:000084">
    <property type="entry name" value="Short-chain dehydrogenase reductase"/>
    <property type="match status" value="1"/>
</dbReference>
<keyword evidence="5" id="KW-1185">Reference proteome</keyword>
<keyword evidence="2" id="KW-0560">Oxidoreductase</keyword>
<dbReference type="Proteomes" id="UP000319769">
    <property type="component" value="Unassembled WGS sequence"/>
</dbReference>
<reference evidence="4" key="1">
    <citation type="submission" date="2019-09" db="EMBL/GenBank/DDBJ databases">
        <authorList>
            <person name="Teo W.F.A."/>
            <person name="Duangmal K."/>
        </authorList>
    </citation>
    <scope>NUCLEOTIDE SEQUENCE [LARGE SCALE GENOMIC DNA]</scope>
    <source>
        <strain evidence="4">K81G1</strain>
    </source>
</reference>
<dbReference type="RefSeq" id="WP_144752902.1">
    <property type="nucleotide sequence ID" value="NZ_VMNW02000058.1"/>
</dbReference>
<dbReference type="SUPFAM" id="SSF51735">
    <property type="entry name" value="NAD(P)-binding Rossmann-fold domains"/>
    <property type="match status" value="1"/>
</dbReference>
<protein>
    <submittedName>
        <fullName evidence="4">SDR family oxidoreductase</fullName>
    </submittedName>
</protein>
<dbReference type="Pfam" id="PF13561">
    <property type="entry name" value="adh_short_C2"/>
    <property type="match status" value="1"/>
</dbReference>
<evidence type="ECO:0000256" key="1">
    <source>
        <dbReference type="ARBA" id="ARBA00006484"/>
    </source>
</evidence>
<feature type="domain" description="Ketoreductase" evidence="3">
    <location>
        <begin position="6"/>
        <end position="181"/>
    </location>
</feature>
<comment type="similarity">
    <text evidence="1">Belongs to the short-chain dehydrogenases/reductases (SDR) family.</text>
</comment>
<dbReference type="PRINTS" id="PR00080">
    <property type="entry name" value="SDRFAMILY"/>
</dbReference>